<proteinExistence type="inferred from homology"/>
<dbReference type="GO" id="GO:0016829">
    <property type="term" value="F:lyase activity"/>
    <property type="evidence" value="ECO:0007669"/>
    <property type="project" value="UniProtKB-KW"/>
</dbReference>
<dbReference type="RefSeq" id="WP_091905790.1">
    <property type="nucleotide sequence ID" value="NZ_FNLO01000002.1"/>
</dbReference>
<dbReference type="InterPro" id="IPR048332">
    <property type="entry name" value="GD_AH_C"/>
</dbReference>
<accession>A0A1H2PLI8</accession>
<dbReference type="Pfam" id="PF20629">
    <property type="entry name" value="GD_AH_C"/>
    <property type="match status" value="1"/>
</dbReference>
<protein>
    <submittedName>
        <fullName evidence="5">Altronate hydrolase</fullName>
    </submittedName>
</protein>
<dbReference type="PANTHER" id="PTHR30536:SF5">
    <property type="entry name" value="ALTRONATE DEHYDRATASE"/>
    <property type="match status" value="1"/>
</dbReference>
<dbReference type="AlphaFoldDB" id="A0A1H2PLI8"/>
<sequence length="411" mass="42914">MTLSASAPVPSSRLATFNGIVRADGRVATRNYIGIFVVGNCGATVARKIADWFTEARLTAWPGVDGVVPFVHEIGCGMEMTGEPMNLLRRTIAGTIRNPNIAGALVIALGCERNNIDGFLEQEKLAQGPLLKRLVMQELGGTQRTIELGIAAVSEMLPLVANVRREPVAARHLTVGLQADPDDEQAAATASPALGAAMDLLVAQGGTVILSGTAGIAPVAAAFQARAEQPAVGEQLAQRVQWWHGYSEGRTNRLGLRLTQPAAHDQHARLAEANARRAGSAPLQAVYEYAQPVVRSGLVFMDTPIYEAVSATGQIAGGATLICVATGTGSGFGALPATTIKLAASSALYAAMEDDLDVDCGAAADGPEAVARLGQEIFARLLRHASGDKTKAEELALGENEFVPWPIGVLA</sequence>
<evidence type="ECO:0000256" key="1">
    <source>
        <dbReference type="ARBA" id="ARBA00010986"/>
    </source>
</evidence>
<dbReference type="OrthoDB" id="9804574at2"/>
<dbReference type="GO" id="GO:0019698">
    <property type="term" value="P:D-galacturonate catabolic process"/>
    <property type="evidence" value="ECO:0007669"/>
    <property type="project" value="TreeGrafter"/>
</dbReference>
<dbReference type="InterPro" id="IPR007392">
    <property type="entry name" value="GD_AH_second"/>
</dbReference>
<name>A0A1H2PLI8_9BURK</name>
<dbReference type="Proteomes" id="UP000243719">
    <property type="component" value="Unassembled WGS sequence"/>
</dbReference>
<keyword evidence="2" id="KW-0456">Lyase</keyword>
<reference evidence="6" key="1">
    <citation type="submission" date="2016-09" db="EMBL/GenBank/DDBJ databases">
        <authorList>
            <person name="Varghese N."/>
            <person name="Submissions S."/>
        </authorList>
    </citation>
    <scope>NUCLEOTIDE SEQUENCE [LARGE SCALE GENOMIC DNA]</scope>
    <source>
        <strain evidence="6">JS23</strain>
    </source>
</reference>
<evidence type="ECO:0000313" key="5">
    <source>
        <dbReference type="EMBL" id="SDV47306.1"/>
    </source>
</evidence>
<evidence type="ECO:0000256" key="2">
    <source>
        <dbReference type="ARBA" id="ARBA00023239"/>
    </source>
</evidence>
<evidence type="ECO:0000259" key="3">
    <source>
        <dbReference type="Pfam" id="PF04295"/>
    </source>
</evidence>
<dbReference type="STRING" id="1770053.SAMN05216551_102463"/>
<comment type="similarity">
    <text evidence="1">Belongs to the UxaA family.</text>
</comment>
<organism evidence="5 6">
    <name type="scientific">Chitinasiproducens palmae</name>
    <dbReference type="NCBI Taxonomy" id="1770053"/>
    <lineage>
        <taxon>Bacteria</taxon>
        <taxon>Pseudomonadati</taxon>
        <taxon>Pseudomonadota</taxon>
        <taxon>Betaproteobacteria</taxon>
        <taxon>Burkholderiales</taxon>
        <taxon>Burkholderiaceae</taxon>
        <taxon>Chitinasiproducens</taxon>
    </lineage>
</organism>
<feature type="domain" description="D-galactarate/Altronate dehydratase second" evidence="3">
    <location>
        <begin position="19"/>
        <end position="158"/>
    </location>
</feature>
<dbReference type="EMBL" id="FNLO01000002">
    <property type="protein sequence ID" value="SDV47306.1"/>
    <property type="molecule type" value="Genomic_DNA"/>
</dbReference>
<feature type="domain" description="D-galactarate/Altronate dehydratase C-terminal" evidence="4">
    <location>
        <begin position="171"/>
        <end position="408"/>
    </location>
</feature>
<gene>
    <name evidence="5" type="ORF">SAMN05216551_102463</name>
</gene>
<dbReference type="PANTHER" id="PTHR30536">
    <property type="entry name" value="ALTRONATE/GALACTARATE DEHYDRATASE"/>
    <property type="match status" value="1"/>
</dbReference>
<keyword evidence="5" id="KW-0378">Hydrolase</keyword>
<evidence type="ECO:0000259" key="4">
    <source>
        <dbReference type="Pfam" id="PF20629"/>
    </source>
</evidence>
<evidence type="ECO:0000313" key="6">
    <source>
        <dbReference type="Proteomes" id="UP000243719"/>
    </source>
</evidence>
<keyword evidence="6" id="KW-1185">Reference proteome</keyword>
<dbReference type="InterPro" id="IPR052172">
    <property type="entry name" value="UxaA_altronate/galactarate_dh"/>
</dbReference>
<dbReference type="Pfam" id="PF04295">
    <property type="entry name" value="GD_AH_second"/>
    <property type="match status" value="1"/>
</dbReference>
<dbReference type="GO" id="GO:0016787">
    <property type="term" value="F:hydrolase activity"/>
    <property type="evidence" value="ECO:0007669"/>
    <property type="project" value="UniProtKB-KW"/>
</dbReference>